<dbReference type="Proteomes" id="UP000632774">
    <property type="component" value="Unassembled WGS sequence"/>
</dbReference>
<feature type="signal peptide" evidence="1">
    <location>
        <begin position="1"/>
        <end position="20"/>
    </location>
</feature>
<feature type="chain" id="PRO_5046816657" evidence="1">
    <location>
        <begin position="21"/>
        <end position="354"/>
    </location>
</feature>
<dbReference type="InterPro" id="IPR025970">
    <property type="entry name" value="SusE"/>
</dbReference>
<proteinExistence type="predicted"/>
<gene>
    <name evidence="3" type="ORF">IRJ18_12990</name>
</gene>
<sequence length="354" mass="37234">MKTLITKFLALSCLAVTVLAACKKDETRVVANSNPTASTLTLSTTAPTLNKATLTANAITITATPQSYGYNAAVNYTLQLAVKGTNFAKPVEIGLTASALSKSWTVQDFNNLLLSMNLPFTSASQVEVRLKSFLSPTSTTGIVYSNVGTITATPFPLVAYVYVPGAYQGWNPATADSLQSATGNGVYTGIINYTGTDFHFKITPAKKWDVAYGDAGGGKISTSGGDILAPGAGLYQVTVDLNANTITMVKAAAYYSVIGDATAGGWGNDTDMKFNNGTQIWEITIPLVSTGQFKVRKNHDWTISYGIPKTGANGSTLASSDDDNIPVAANGTYKFTFAPIGTDNAKATYTLVKQ</sequence>
<reference evidence="3 4" key="1">
    <citation type="submission" date="2020-10" db="EMBL/GenBank/DDBJ databases">
        <title>Mucilaginibacter mali sp. nov., isolated from rhizosphere soil of apple orchard.</title>
        <authorList>
            <person name="Lee J.-S."/>
            <person name="Kim H.S."/>
            <person name="Kim J.-S."/>
        </authorList>
    </citation>
    <scope>NUCLEOTIDE SEQUENCE [LARGE SCALE GENOMIC DNA]</scope>
    <source>
        <strain evidence="3 4">KCTC 23157</strain>
    </source>
</reference>
<evidence type="ECO:0000313" key="4">
    <source>
        <dbReference type="Proteomes" id="UP000632774"/>
    </source>
</evidence>
<organism evidence="3 4">
    <name type="scientific">Mucilaginibacter boryungensis</name>
    <dbReference type="NCBI Taxonomy" id="768480"/>
    <lineage>
        <taxon>Bacteria</taxon>
        <taxon>Pseudomonadati</taxon>
        <taxon>Bacteroidota</taxon>
        <taxon>Sphingobacteriia</taxon>
        <taxon>Sphingobacteriales</taxon>
        <taxon>Sphingobacteriaceae</taxon>
        <taxon>Mucilaginibacter</taxon>
    </lineage>
</organism>
<protein>
    <submittedName>
        <fullName evidence="3">SusE domain-containing protein</fullName>
    </submittedName>
</protein>
<dbReference type="Pfam" id="PF14292">
    <property type="entry name" value="SusE"/>
    <property type="match status" value="1"/>
</dbReference>
<comment type="caution">
    <text evidence="3">The sequence shown here is derived from an EMBL/GenBank/DDBJ whole genome shotgun (WGS) entry which is preliminary data.</text>
</comment>
<dbReference type="RefSeq" id="WP_194106756.1">
    <property type="nucleotide sequence ID" value="NZ_JADFFM010000002.1"/>
</dbReference>
<keyword evidence="4" id="KW-1185">Reference proteome</keyword>
<evidence type="ECO:0000256" key="1">
    <source>
        <dbReference type="SAM" id="SignalP"/>
    </source>
</evidence>
<feature type="domain" description="SusE outer membrane protein" evidence="2">
    <location>
        <begin position="24"/>
        <end position="131"/>
    </location>
</feature>
<dbReference type="EMBL" id="JADFFM010000002">
    <property type="protein sequence ID" value="MBE9667280.1"/>
    <property type="molecule type" value="Genomic_DNA"/>
</dbReference>
<dbReference type="PROSITE" id="PS51257">
    <property type="entry name" value="PROKAR_LIPOPROTEIN"/>
    <property type="match status" value="1"/>
</dbReference>
<evidence type="ECO:0000259" key="2">
    <source>
        <dbReference type="Pfam" id="PF14292"/>
    </source>
</evidence>
<evidence type="ECO:0000313" key="3">
    <source>
        <dbReference type="EMBL" id="MBE9667280.1"/>
    </source>
</evidence>
<name>A0ABR9XJ76_9SPHI</name>
<keyword evidence="1" id="KW-0732">Signal</keyword>
<dbReference type="CDD" id="cd12956">
    <property type="entry name" value="CBM_SusE-F_like"/>
    <property type="match status" value="1"/>
</dbReference>
<dbReference type="CDD" id="cd12967">
    <property type="entry name" value="CBM_SusE-F_like_u1"/>
    <property type="match status" value="1"/>
</dbReference>
<accession>A0ABR9XJ76</accession>
<dbReference type="Gene3D" id="2.60.40.3620">
    <property type="match status" value="2"/>
</dbReference>